<dbReference type="InterPro" id="IPR011032">
    <property type="entry name" value="GroES-like_sf"/>
</dbReference>
<dbReference type="EMBL" id="SMKQ01000236">
    <property type="protein sequence ID" value="TDD34435.1"/>
    <property type="molecule type" value="Genomic_DNA"/>
</dbReference>
<dbReference type="InterPro" id="IPR013149">
    <property type="entry name" value="ADH-like_C"/>
</dbReference>
<dbReference type="CDD" id="cd05288">
    <property type="entry name" value="PGDH"/>
    <property type="match status" value="1"/>
</dbReference>
<sequence>MPDHRMNRQIVMAERPSGELALHHFRAEVVPMPERPADAVLLRNILVSVAPGARAAMQGPTHRPQLVPGELIPSSVIAEVVAGPPDGPAPGSVVAGTAGWQEYSVVPASAVRPLEPVGPLSQQLGFLGLNGLTAYFGIHAIAQVRAGETVLVSGAAGGVGHLAGQLARAAGARAVGISGSDDKNRILESKLGYAATVDRRSASFQDDLRAACPDGVNVYFDNVGGPILESVLPLLVKHGRIVCCGVTSHYDLSDPPPGPRDLAVRLIAKSLRMEGFLVADHRPRWDEALRDLRRMHAAGELTILEDIRDGLDSAPAALVGMMAGGNVGQLAVRLAQDPPGRPPA</sequence>
<dbReference type="SUPFAM" id="SSF50129">
    <property type="entry name" value="GroES-like"/>
    <property type="match status" value="1"/>
</dbReference>
<dbReference type="Pfam" id="PF16884">
    <property type="entry name" value="ADH_N_2"/>
    <property type="match status" value="1"/>
</dbReference>
<dbReference type="GO" id="GO:0008270">
    <property type="term" value="F:zinc ion binding"/>
    <property type="evidence" value="ECO:0007669"/>
    <property type="project" value="InterPro"/>
</dbReference>
<evidence type="ECO:0000256" key="1">
    <source>
        <dbReference type="ARBA" id="ARBA00023002"/>
    </source>
</evidence>
<dbReference type="FunFam" id="3.40.50.720:FF:000121">
    <property type="entry name" value="Prostaglandin reductase 2"/>
    <property type="match status" value="1"/>
</dbReference>
<feature type="domain" description="Enoyl reductase (ER)" evidence="2">
    <location>
        <begin position="52"/>
        <end position="332"/>
    </location>
</feature>
<dbReference type="InterPro" id="IPR045010">
    <property type="entry name" value="MDR_fam"/>
</dbReference>
<dbReference type="Gene3D" id="3.40.50.720">
    <property type="entry name" value="NAD(P)-binding Rossmann-like Domain"/>
    <property type="match status" value="1"/>
</dbReference>
<proteinExistence type="predicted"/>
<dbReference type="Pfam" id="PF00107">
    <property type="entry name" value="ADH_zinc_N"/>
    <property type="match status" value="1"/>
</dbReference>
<dbReference type="InterPro" id="IPR020843">
    <property type="entry name" value="ER"/>
</dbReference>
<dbReference type="SMART" id="SM00829">
    <property type="entry name" value="PKS_ER"/>
    <property type="match status" value="1"/>
</dbReference>
<name>A0A4R4XT14_9ACTN</name>
<dbReference type="PROSITE" id="PS01162">
    <property type="entry name" value="QOR_ZETA_CRYSTAL"/>
    <property type="match status" value="1"/>
</dbReference>
<dbReference type="GO" id="GO:0016628">
    <property type="term" value="F:oxidoreductase activity, acting on the CH-CH group of donors, NAD or NADP as acceptor"/>
    <property type="evidence" value="ECO:0007669"/>
    <property type="project" value="InterPro"/>
</dbReference>
<evidence type="ECO:0000313" key="3">
    <source>
        <dbReference type="EMBL" id="TDD34435.1"/>
    </source>
</evidence>
<dbReference type="RefSeq" id="WP_132621686.1">
    <property type="nucleotide sequence ID" value="NZ_SMKQ01000236.1"/>
</dbReference>
<dbReference type="InterPro" id="IPR002364">
    <property type="entry name" value="Quin_OxRdtase/zeta-crystal_CS"/>
</dbReference>
<keyword evidence="4" id="KW-1185">Reference proteome</keyword>
<organism evidence="3 4">
    <name type="scientific">Nonomuraea terrae</name>
    <dbReference type="NCBI Taxonomy" id="2530383"/>
    <lineage>
        <taxon>Bacteria</taxon>
        <taxon>Bacillati</taxon>
        <taxon>Actinomycetota</taxon>
        <taxon>Actinomycetes</taxon>
        <taxon>Streptosporangiales</taxon>
        <taxon>Streptosporangiaceae</taxon>
        <taxon>Nonomuraea</taxon>
    </lineage>
</organism>
<evidence type="ECO:0000259" key="2">
    <source>
        <dbReference type="SMART" id="SM00829"/>
    </source>
</evidence>
<gene>
    <name evidence="3" type="ORF">E1286_40850</name>
</gene>
<dbReference type="AlphaFoldDB" id="A0A4R4XT14"/>
<protein>
    <submittedName>
        <fullName evidence="3">NADP-dependent oxidoreductase</fullName>
    </submittedName>
</protein>
<evidence type="ECO:0000313" key="4">
    <source>
        <dbReference type="Proteomes" id="UP000295302"/>
    </source>
</evidence>
<accession>A0A4R4XT14</accession>
<reference evidence="3 4" key="1">
    <citation type="submission" date="2019-03" db="EMBL/GenBank/DDBJ databases">
        <title>Draft genome sequences of novel Actinobacteria.</title>
        <authorList>
            <person name="Sahin N."/>
            <person name="Ay H."/>
            <person name="Saygin H."/>
        </authorList>
    </citation>
    <scope>NUCLEOTIDE SEQUENCE [LARGE SCALE GENOMIC DNA]</scope>
    <source>
        <strain evidence="3 4">CH32</strain>
    </source>
</reference>
<dbReference type="InterPro" id="IPR041694">
    <property type="entry name" value="ADH_N_2"/>
</dbReference>
<dbReference type="SUPFAM" id="SSF51735">
    <property type="entry name" value="NAD(P)-binding Rossmann-fold domains"/>
    <property type="match status" value="1"/>
</dbReference>
<keyword evidence="1" id="KW-0560">Oxidoreductase</keyword>
<dbReference type="PANTHER" id="PTHR43205:SF7">
    <property type="entry name" value="PROSTAGLANDIN REDUCTASE 1"/>
    <property type="match status" value="1"/>
</dbReference>
<dbReference type="OrthoDB" id="9805663at2"/>
<dbReference type="PANTHER" id="PTHR43205">
    <property type="entry name" value="PROSTAGLANDIN REDUCTASE"/>
    <property type="match status" value="1"/>
</dbReference>
<dbReference type="InterPro" id="IPR036291">
    <property type="entry name" value="NAD(P)-bd_dom_sf"/>
</dbReference>
<comment type="caution">
    <text evidence="3">The sequence shown here is derived from an EMBL/GenBank/DDBJ whole genome shotgun (WGS) entry which is preliminary data.</text>
</comment>
<dbReference type="Proteomes" id="UP000295302">
    <property type="component" value="Unassembled WGS sequence"/>
</dbReference>
<dbReference type="Gene3D" id="3.90.180.10">
    <property type="entry name" value="Medium-chain alcohol dehydrogenases, catalytic domain"/>
    <property type="match status" value="1"/>
</dbReference>